<reference evidence="2" key="1">
    <citation type="submission" date="2021-01" db="EMBL/GenBank/DDBJ databases">
        <authorList>
            <person name="Corre E."/>
            <person name="Pelletier E."/>
            <person name="Niang G."/>
            <person name="Scheremetjew M."/>
            <person name="Finn R."/>
            <person name="Kale V."/>
            <person name="Holt S."/>
            <person name="Cochrane G."/>
            <person name="Meng A."/>
            <person name="Brown T."/>
            <person name="Cohen L."/>
        </authorList>
    </citation>
    <scope>NUCLEOTIDE SEQUENCE</scope>
    <source>
        <strain evidence="2">CCMP127</strain>
    </source>
</reference>
<accession>A0A7S3PCX4</accession>
<sequence>MNQNSHHTPTTNNTPTFVDISVNNNANNENESPSLRSCFRSNSIASSCSEVERRRVRLEEQGPIVHLPPAQLVETLQNAEDRRSIWYNGNDIRRMKQAAVKVIAQLDANQIVPQAVETDWLSGTTSVRGLEFGTRVGQERKRSTRQFQRVVLQEQERLRLQEEELLGDAATTALATTAQEASQASTQLAQELAIQDAAFVCDYVENVPGVTSTAASSQSRRRRLLVQWVRRWVRAARKAVQQQQTHKNNHNKMFCEDGRPRCDTESTFTIMVSSS</sequence>
<feature type="region of interest" description="Disordered" evidence="1">
    <location>
        <begin position="1"/>
        <end position="35"/>
    </location>
</feature>
<protein>
    <submittedName>
        <fullName evidence="2">Uncharacterized protein</fullName>
    </submittedName>
</protein>
<organism evidence="2">
    <name type="scientific">Amphora coffeiformis</name>
    <dbReference type="NCBI Taxonomy" id="265554"/>
    <lineage>
        <taxon>Eukaryota</taxon>
        <taxon>Sar</taxon>
        <taxon>Stramenopiles</taxon>
        <taxon>Ochrophyta</taxon>
        <taxon>Bacillariophyta</taxon>
        <taxon>Bacillariophyceae</taxon>
        <taxon>Bacillariophycidae</taxon>
        <taxon>Thalassiophysales</taxon>
        <taxon>Catenulaceae</taxon>
        <taxon>Amphora</taxon>
    </lineage>
</organism>
<evidence type="ECO:0000256" key="1">
    <source>
        <dbReference type="SAM" id="MobiDB-lite"/>
    </source>
</evidence>
<feature type="compositionally biased region" description="Low complexity" evidence="1">
    <location>
        <begin position="1"/>
        <end position="16"/>
    </location>
</feature>
<dbReference type="EMBL" id="HBIM01023386">
    <property type="protein sequence ID" value="CAE0420577.1"/>
    <property type="molecule type" value="Transcribed_RNA"/>
</dbReference>
<evidence type="ECO:0000313" key="2">
    <source>
        <dbReference type="EMBL" id="CAE0420577.1"/>
    </source>
</evidence>
<name>A0A7S3PCX4_9STRA</name>
<dbReference type="AlphaFoldDB" id="A0A7S3PCX4"/>
<proteinExistence type="predicted"/>
<gene>
    <name evidence="2" type="ORF">ACOF00016_LOCUS17309</name>
</gene>